<organism evidence="3 4">
    <name type="scientific">Roseovarius bejariae</name>
    <dbReference type="NCBI Taxonomy" id="2576383"/>
    <lineage>
        <taxon>Bacteria</taxon>
        <taxon>Pseudomonadati</taxon>
        <taxon>Pseudomonadota</taxon>
        <taxon>Alphaproteobacteria</taxon>
        <taxon>Rhodobacterales</taxon>
        <taxon>Roseobacteraceae</taxon>
        <taxon>Roseovarius</taxon>
    </lineage>
</organism>
<feature type="compositionally biased region" description="Basic and acidic residues" evidence="1">
    <location>
        <begin position="1"/>
        <end position="12"/>
    </location>
</feature>
<evidence type="ECO:0000259" key="2">
    <source>
        <dbReference type="Pfam" id="PF09836"/>
    </source>
</evidence>
<accession>A0A844CSK2</accession>
<comment type="caution">
    <text evidence="3">The sequence shown here is derived from an EMBL/GenBank/DDBJ whole genome shotgun (WGS) entry which is preliminary data.</text>
</comment>
<dbReference type="Gene3D" id="1.10.150.690">
    <property type="entry name" value="DUF2063"/>
    <property type="match status" value="1"/>
</dbReference>
<evidence type="ECO:0000313" key="4">
    <source>
        <dbReference type="Proteomes" id="UP000564704"/>
    </source>
</evidence>
<reference evidence="3 4" key="1">
    <citation type="submission" date="2019-05" db="EMBL/GenBank/DDBJ databases">
        <title>Roseovarius bejariae sp. nov., a moderately halophylic bacterium isolated from a saline soil in Rambla Salada (Murcia).</title>
        <authorList>
            <person name="Castro D.J."/>
            <person name="Gomez-Altuve A."/>
            <person name="Reina J.C."/>
            <person name="Rodriguez M."/>
            <person name="Sampedro I."/>
            <person name="Llamas I."/>
            <person name="Martinez-Checa F."/>
        </authorList>
    </citation>
    <scope>NUCLEOTIDE SEQUENCE [LARGE SCALE GENOMIC DNA]</scope>
    <source>
        <strain evidence="3 4">A21</strain>
    </source>
</reference>
<dbReference type="Pfam" id="PF09836">
    <property type="entry name" value="DUF2063"/>
    <property type="match status" value="1"/>
</dbReference>
<feature type="region of interest" description="Disordered" evidence="1">
    <location>
        <begin position="1"/>
        <end position="30"/>
    </location>
</feature>
<dbReference type="EMBL" id="SZWE01000001">
    <property type="protein sequence ID" value="MRU16435.1"/>
    <property type="molecule type" value="Genomic_DNA"/>
</dbReference>
<dbReference type="InterPro" id="IPR018640">
    <property type="entry name" value="DUF2063"/>
</dbReference>
<gene>
    <name evidence="3" type="ORF">FDP25_13410</name>
</gene>
<name>A0A844CSK2_9RHOB</name>
<keyword evidence="4" id="KW-1185">Reference proteome</keyword>
<evidence type="ECO:0000256" key="1">
    <source>
        <dbReference type="SAM" id="MobiDB-lite"/>
    </source>
</evidence>
<evidence type="ECO:0000313" key="3">
    <source>
        <dbReference type="EMBL" id="MRU16435.1"/>
    </source>
</evidence>
<dbReference type="RefSeq" id="WP_154152664.1">
    <property type="nucleotide sequence ID" value="NZ_SZWE01000001.1"/>
</dbReference>
<proteinExistence type="predicted"/>
<dbReference type="InterPro" id="IPR044922">
    <property type="entry name" value="DUF2063_N_sf"/>
</dbReference>
<dbReference type="OrthoDB" id="4146344at2"/>
<feature type="domain" description="Putative DNA-binding" evidence="2">
    <location>
        <begin position="5"/>
        <end position="95"/>
    </location>
</feature>
<sequence length="251" mass="27190">MTVDQDQFHDALLDNTRPVPSGLRDGQDRPAGARFSVYRNNVAVSLTEALEVSFPAVVKLIGPENFKRVAGLFLRQHPPTSPMIMYYGANFSDFLEKFEPLQHLGYLADVARLEQALRESYHAADSTPVAPAALSGLSDEKLSASRIILAPTLRVVRSSWPVHAIWSYTLEDGAPKPHDVAQDVLVTRPAYDPTCHVLSSGGGAFVSALMSGATMEDAFEIAVKDAPDLDLAGLLTLLLDTSSITEVQAED</sequence>
<dbReference type="Proteomes" id="UP000564704">
    <property type="component" value="Unassembled WGS sequence"/>
</dbReference>
<protein>
    <submittedName>
        <fullName evidence="3">DUF2063 domain-containing protein</fullName>
    </submittedName>
</protein>
<dbReference type="AlphaFoldDB" id="A0A844CSK2"/>